<dbReference type="STRING" id="456900.A0A151I6W2"/>
<dbReference type="Proteomes" id="UP000078542">
    <property type="component" value="Unassembled WGS sequence"/>
</dbReference>
<name>A0A151I6W2_9HYME</name>
<organism evidence="2 3">
    <name type="scientific">Cyphomyrmex costatus</name>
    <dbReference type="NCBI Taxonomy" id="456900"/>
    <lineage>
        <taxon>Eukaryota</taxon>
        <taxon>Metazoa</taxon>
        <taxon>Ecdysozoa</taxon>
        <taxon>Arthropoda</taxon>
        <taxon>Hexapoda</taxon>
        <taxon>Insecta</taxon>
        <taxon>Pterygota</taxon>
        <taxon>Neoptera</taxon>
        <taxon>Endopterygota</taxon>
        <taxon>Hymenoptera</taxon>
        <taxon>Apocrita</taxon>
        <taxon>Aculeata</taxon>
        <taxon>Formicoidea</taxon>
        <taxon>Formicidae</taxon>
        <taxon>Myrmicinae</taxon>
        <taxon>Cyphomyrmex</taxon>
    </lineage>
</organism>
<evidence type="ECO:0000313" key="2">
    <source>
        <dbReference type="EMBL" id="KYM93622.1"/>
    </source>
</evidence>
<dbReference type="Pfam" id="PF23055">
    <property type="entry name" value="DUF7041"/>
    <property type="match status" value="1"/>
</dbReference>
<evidence type="ECO:0000259" key="1">
    <source>
        <dbReference type="Pfam" id="PF23055"/>
    </source>
</evidence>
<reference evidence="2 3" key="1">
    <citation type="submission" date="2016-03" db="EMBL/GenBank/DDBJ databases">
        <title>Cyphomyrmex costatus WGS genome.</title>
        <authorList>
            <person name="Nygaard S."/>
            <person name="Hu H."/>
            <person name="Boomsma J."/>
            <person name="Zhang G."/>
        </authorList>
    </citation>
    <scope>NUCLEOTIDE SEQUENCE [LARGE SCALE GENOMIC DNA]</scope>
    <source>
        <strain evidence="2">MS0001</strain>
        <tissue evidence="2">Whole body</tissue>
    </source>
</reference>
<dbReference type="EMBL" id="KQ978498">
    <property type="protein sequence ID" value="KYM93622.1"/>
    <property type="molecule type" value="Genomic_DNA"/>
</dbReference>
<dbReference type="AlphaFoldDB" id="A0A151I6W2"/>
<evidence type="ECO:0000313" key="3">
    <source>
        <dbReference type="Proteomes" id="UP000078542"/>
    </source>
</evidence>
<feature type="domain" description="DUF7041" evidence="1">
    <location>
        <begin position="28"/>
        <end position="110"/>
    </location>
</feature>
<protein>
    <recommendedName>
        <fullName evidence="1">DUF7041 domain-containing protein</fullName>
    </recommendedName>
</protein>
<keyword evidence="3" id="KW-1185">Reference proteome</keyword>
<sequence length="150" mass="16919">MASNQQEQTLADVLVPSASIEAATYAKIPPFWKENPALWFAQIEAAFNISRITSDDTKYRYVILHLDNTSLPFVSDIISNPPPTERYQALKDRIIRSFDETGESKLRKLIRGNELGDDKPSNFLQRLRNLAGGQCNDSILRTLFSFGLGQ</sequence>
<dbReference type="PANTHER" id="PTHR33327:SF3">
    <property type="entry name" value="RNA-DIRECTED DNA POLYMERASE"/>
    <property type="match status" value="1"/>
</dbReference>
<accession>A0A151I6W2</accession>
<dbReference type="InterPro" id="IPR055469">
    <property type="entry name" value="DUF7041"/>
</dbReference>
<proteinExistence type="predicted"/>
<gene>
    <name evidence="2" type="ORF">ALC62_15779</name>
</gene>
<dbReference type="PANTHER" id="PTHR33327">
    <property type="entry name" value="ENDONUCLEASE"/>
    <property type="match status" value="1"/>
</dbReference>